<dbReference type="Pfam" id="PF00153">
    <property type="entry name" value="Mito_carr"/>
    <property type="match status" value="3"/>
</dbReference>
<keyword evidence="8 9" id="KW-0472">Membrane</keyword>
<keyword evidence="4 9" id="KW-0812">Transmembrane</keyword>
<comment type="subcellular location">
    <subcellularLocation>
        <location evidence="1">Membrane</location>
        <topology evidence="1">Multi-pass membrane protein</topology>
    </subcellularLocation>
</comment>
<feature type="repeat" description="Solcar" evidence="9">
    <location>
        <begin position="103"/>
        <end position="192"/>
    </location>
</feature>
<keyword evidence="7" id="KW-1133">Transmembrane helix</keyword>
<keyword evidence="5" id="KW-0677">Repeat</keyword>
<keyword evidence="12" id="KW-1185">Reference proteome</keyword>
<reference evidence="11 12" key="1">
    <citation type="submission" date="2020-07" db="EMBL/GenBank/DDBJ databases">
        <title>Telomere length de novo assembly of all 7 chromosomes of the fungus, Metarhizium brunneum, using a novel assembly pipeline.</title>
        <authorList>
            <person name="Saud z."/>
            <person name="Kortsinoglou A."/>
            <person name="Kouvelis V.N."/>
            <person name="Butt T.M."/>
        </authorList>
    </citation>
    <scope>NUCLEOTIDE SEQUENCE [LARGE SCALE GENOMIC DNA]</scope>
    <source>
        <strain evidence="11 12">4556</strain>
    </source>
</reference>
<keyword evidence="3 10" id="KW-0813">Transport</keyword>
<evidence type="ECO:0000256" key="5">
    <source>
        <dbReference type="ARBA" id="ARBA00022737"/>
    </source>
</evidence>
<keyword evidence="6" id="KW-0999">Mitochondrion inner membrane</keyword>
<gene>
    <name evidence="11" type="primary">SAMC</name>
    <name evidence="11" type="ORF">G6M90_00g085770</name>
</gene>
<sequence>MEIYAAGAVAAFTVDVLVYPLDTLKTRYQSQDYLSAYGTSSRKALAPRGLYQGIGSVVLATLPAGIAPIHAHPHRTHILTFAAGLFFSTYEKAKAVIGNLPLHQSLVHASASATAELASCLVLAPAEVIKQNAQILREDRTKSRTSTSLQAWRQLAAGNAPRRLFTGYTALVARNLPFTALQFPIFEHLRSWAWERRRQRGSQERGVLETGLIAGASAGAAGSVAAWVTTPSDVVKTRMMLTAARPGCRSGEGGGKNGGVASWTVTRQIYNERGLVGFFRGALFRSGWTALGSSLYLGAYDGVKLWLRRRKSGMDGDDLAAL</sequence>
<dbReference type="Proteomes" id="UP000510686">
    <property type="component" value="Chromosome 5"/>
</dbReference>
<keyword evidence="6" id="KW-0496">Mitochondrion</keyword>
<feature type="repeat" description="Solcar" evidence="9">
    <location>
        <begin position="209"/>
        <end position="306"/>
    </location>
</feature>
<evidence type="ECO:0000313" key="11">
    <source>
        <dbReference type="EMBL" id="QLI71942.1"/>
    </source>
</evidence>
<dbReference type="KEGG" id="mbrn:26246125"/>
<dbReference type="InterPro" id="IPR023395">
    <property type="entry name" value="MCP_dom_sf"/>
</dbReference>
<evidence type="ECO:0000256" key="6">
    <source>
        <dbReference type="ARBA" id="ARBA00022792"/>
    </source>
</evidence>
<dbReference type="GeneID" id="26246125"/>
<dbReference type="SUPFAM" id="SSF103506">
    <property type="entry name" value="Mitochondrial carrier"/>
    <property type="match status" value="1"/>
</dbReference>
<evidence type="ECO:0000256" key="9">
    <source>
        <dbReference type="PROSITE-ProRule" id="PRU00282"/>
    </source>
</evidence>
<dbReference type="PROSITE" id="PS50920">
    <property type="entry name" value="SOLCAR"/>
    <property type="match status" value="2"/>
</dbReference>
<dbReference type="PANTHER" id="PTHR45667">
    <property type="entry name" value="S-ADENOSYLMETHIONINE MITOCHONDRIAL CARRIER PROTEIN"/>
    <property type="match status" value="1"/>
</dbReference>
<dbReference type="Gene3D" id="1.50.40.10">
    <property type="entry name" value="Mitochondrial carrier domain"/>
    <property type="match status" value="1"/>
</dbReference>
<evidence type="ECO:0000256" key="3">
    <source>
        <dbReference type="ARBA" id="ARBA00022448"/>
    </source>
</evidence>
<organism evidence="11 12">
    <name type="scientific">Metarhizium brunneum</name>
    <dbReference type="NCBI Taxonomy" id="500148"/>
    <lineage>
        <taxon>Eukaryota</taxon>
        <taxon>Fungi</taxon>
        <taxon>Dikarya</taxon>
        <taxon>Ascomycota</taxon>
        <taxon>Pezizomycotina</taxon>
        <taxon>Sordariomycetes</taxon>
        <taxon>Hypocreomycetidae</taxon>
        <taxon>Hypocreales</taxon>
        <taxon>Clavicipitaceae</taxon>
        <taxon>Metarhizium</taxon>
    </lineage>
</organism>
<dbReference type="RefSeq" id="XP_014541136.1">
    <property type="nucleotide sequence ID" value="XM_014685650.1"/>
</dbReference>
<dbReference type="EMBL" id="CP058936">
    <property type="protein sequence ID" value="QLI71942.1"/>
    <property type="molecule type" value="Genomic_DNA"/>
</dbReference>
<evidence type="ECO:0000256" key="1">
    <source>
        <dbReference type="ARBA" id="ARBA00004141"/>
    </source>
</evidence>
<dbReference type="OrthoDB" id="250329at2759"/>
<dbReference type="GO" id="GO:0016020">
    <property type="term" value="C:membrane"/>
    <property type="evidence" value="ECO:0007669"/>
    <property type="project" value="UniProtKB-SubCell"/>
</dbReference>
<dbReference type="AlphaFoldDB" id="A0A7D5YWF5"/>
<protein>
    <submittedName>
        <fullName evidence="11">S-adenosylmethionine mitochondrial carrier protein</fullName>
    </submittedName>
</protein>
<evidence type="ECO:0000256" key="10">
    <source>
        <dbReference type="RuleBase" id="RU000488"/>
    </source>
</evidence>
<name>A0A7D5YWF5_9HYPO</name>
<evidence type="ECO:0000256" key="7">
    <source>
        <dbReference type="ARBA" id="ARBA00022989"/>
    </source>
</evidence>
<accession>A0A7D5YWF5</accession>
<evidence type="ECO:0000256" key="8">
    <source>
        <dbReference type="ARBA" id="ARBA00023136"/>
    </source>
</evidence>
<comment type="similarity">
    <text evidence="2 10">Belongs to the mitochondrial carrier (TC 2.A.29) family.</text>
</comment>
<evidence type="ECO:0000256" key="4">
    <source>
        <dbReference type="ARBA" id="ARBA00022692"/>
    </source>
</evidence>
<evidence type="ECO:0000313" key="12">
    <source>
        <dbReference type="Proteomes" id="UP000510686"/>
    </source>
</evidence>
<dbReference type="InterPro" id="IPR018108">
    <property type="entry name" value="MCP_transmembrane"/>
</dbReference>
<evidence type="ECO:0000256" key="2">
    <source>
        <dbReference type="ARBA" id="ARBA00006375"/>
    </source>
</evidence>
<proteinExistence type="inferred from homology"/>